<dbReference type="Proteomes" id="UP001607303">
    <property type="component" value="Unassembled WGS sequence"/>
</dbReference>
<keyword evidence="2" id="KW-1133">Transmembrane helix</keyword>
<evidence type="ECO:0000256" key="2">
    <source>
        <dbReference type="SAM" id="Phobius"/>
    </source>
</evidence>
<reference evidence="3 4" key="1">
    <citation type="journal article" date="2024" name="Ann. Entomol. Soc. Am.">
        <title>Genomic analyses of the southern and eastern yellowjacket wasps (Hymenoptera: Vespidae) reveal evolutionary signatures of social life.</title>
        <authorList>
            <person name="Catto M.A."/>
            <person name="Caine P.B."/>
            <person name="Orr S.E."/>
            <person name="Hunt B.G."/>
            <person name="Goodisman M.A.D."/>
        </authorList>
    </citation>
    <scope>NUCLEOTIDE SEQUENCE [LARGE SCALE GENOMIC DNA]</scope>
    <source>
        <strain evidence="3">232</strain>
        <tissue evidence="3">Head and thorax</tissue>
    </source>
</reference>
<evidence type="ECO:0000256" key="1">
    <source>
        <dbReference type="SAM" id="MobiDB-lite"/>
    </source>
</evidence>
<organism evidence="3 4">
    <name type="scientific">Vespula maculifrons</name>
    <name type="common">Eastern yellow jacket</name>
    <name type="synonym">Wasp</name>
    <dbReference type="NCBI Taxonomy" id="7453"/>
    <lineage>
        <taxon>Eukaryota</taxon>
        <taxon>Metazoa</taxon>
        <taxon>Ecdysozoa</taxon>
        <taxon>Arthropoda</taxon>
        <taxon>Hexapoda</taxon>
        <taxon>Insecta</taxon>
        <taxon>Pterygota</taxon>
        <taxon>Neoptera</taxon>
        <taxon>Endopterygota</taxon>
        <taxon>Hymenoptera</taxon>
        <taxon>Apocrita</taxon>
        <taxon>Aculeata</taxon>
        <taxon>Vespoidea</taxon>
        <taxon>Vespidae</taxon>
        <taxon>Vespinae</taxon>
        <taxon>Vespula</taxon>
    </lineage>
</organism>
<dbReference type="AlphaFoldDB" id="A0ABD2CLL2"/>
<gene>
    <name evidence="3" type="ORF">V1477_005909</name>
</gene>
<comment type="caution">
    <text evidence="3">The sequence shown here is derived from an EMBL/GenBank/DDBJ whole genome shotgun (WGS) entry which is preliminary data.</text>
</comment>
<name>A0ABD2CLL2_VESMC</name>
<feature type="region of interest" description="Disordered" evidence="1">
    <location>
        <begin position="81"/>
        <end position="101"/>
    </location>
</feature>
<keyword evidence="2" id="KW-0472">Membrane</keyword>
<proteinExistence type="predicted"/>
<feature type="transmembrane region" description="Helical" evidence="2">
    <location>
        <begin position="63"/>
        <end position="83"/>
    </location>
</feature>
<protein>
    <submittedName>
        <fullName evidence="3">Uncharacterized protein</fullName>
    </submittedName>
</protein>
<keyword evidence="2" id="KW-0812">Transmembrane</keyword>
<evidence type="ECO:0000313" key="4">
    <source>
        <dbReference type="Proteomes" id="UP001607303"/>
    </source>
</evidence>
<feature type="transmembrane region" description="Helical" evidence="2">
    <location>
        <begin position="103"/>
        <end position="126"/>
    </location>
</feature>
<dbReference type="EMBL" id="JAYRBN010000039">
    <property type="protein sequence ID" value="KAL2745991.1"/>
    <property type="molecule type" value="Genomic_DNA"/>
</dbReference>
<sequence>MSHDRSMNHLFGFTPVVRTFASTVTPFRVASRVLVVVVSLSSSGGSDASGGGSGSGGGGGRGVAAALIVVVVVVVAGSGGGSGGGGGGDGDGSSSGNGGGGGGGGGVVVVVVVDAMAMVPLMAVCVERRPCPRSAHNALIFDDSYETIEMDFISTIKQTRRHVLIHLIRTASELLRDYFFTIFLFIRI</sequence>
<evidence type="ECO:0000313" key="3">
    <source>
        <dbReference type="EMBL" id="KAL2745991.1"/>
    </source>
</evidence>
<keyword evidence="4" id="KW-1185">Reference proteome</keyword>
<accession>A0ABD2CLL2</accession>